<keyword evidence="3" id="KW-0067">ATP-binding</keyword>
<dbReference type="PANTHER" id="PTHR30050">
    <property type="entry name" value="CHROMOSOMAL REPLICATION INITIATOR PROTEIN DNAA"/>
    <property type="match status" value="1"/>
</dbReference>
<dbReference type="PIRSF" id="PIRSF003073">
    <property type="entry name" value="DNAC_TnpB_IstB"/>
    <property type="match status" value="1"/>
</dbReference>
<dbReference type="InterPro" id="IPR003593">
    <property type="entry name" value="AAA+_ATPase"/>
</dbReference>
<dbReference type="InterPro" id="IPR027417">
    <property type="entry name" value="P-loop_NTPase"/>
</dbReference>
<evidence type="ECO:0000313" key="5">
    <source>
        <dbReference type="EMBL" id="MEI7036290.1"/>
    </source>
</evidence>
<dbReference type="RefSeq" id="WP_336806910.1">
    <property type="nucleotide sequence ID" value="NZ_JBBBNY010000003.1"/>
</dbReference>
<keyword evidence="6" id="KW-1185">Reference proteome</keyword>
<reference evidence="5 6" key="1">
    <citation type="journal article" date="2014" name="Int. J. Syst. Evol. Microbiol.">
        <title>Fulvimonas yonginensis sp. nov., isolated from greenhouse soil, and emended description of the genus Fulvimonas.</title>
        <authorList>
            <person name="Ahn J.H."/>
            <person name="Kim S.J."/>
            <person name="Weon H.Y."/>
            <person name="Hong S.B."/>
            <person name="Seok S.J."/>
            <person name="Kwon S.W."/>
        </authorList>
    </citation>
    <scope>NUCLEOTIDE SEQUENCE [LARGE SCALE GENOMIC DNA]</scope>
    <source>
        <strain evidence="5 6">KACC 16952</strain>
    </source>
</reference>
<keyword evidence="2" id="KW-0547">Nucleotide-binding</keyword>
<evidence type="ECO:0000256" key="3">
    <source>
        <dbReference type="ARBA" id="ARBA00022840"/>
    </source>
</evidence>
<dbReference type="PANTHER" id="PTHR30050:SF4">
    <property type="entry name" value="ATP-BINDING PROTEIN RV3427C IN INSERTION SEQUENCE-RELATED"/>
    <property type="match status" value="1"/>
</dbReference>
<accession>A0ABU8JAG6</accession>
<evidence type="ECO:0000256" key="1">
    <source>
        <dbReference type="ARBA" id="ARBA00008059"/>
    </source>
</evidence>
<organism evidence="5 6">
    <name type="scientific">Fulvimonas yonginensis</name>
    <dbReference type="NCBI Taxonomy" id="1495200"/>
    <lineage>
        <taxon>Bacteria</taxon>
        <taxon>Pseudomonadati</taxon>
        <taxon>Pseudomonadota</taxon>
        <taxon>Gammaproteobacteria</taxon>
        <taxon>Lysobacterales</taxon>
        <taxon>Rhodanobacteraceae</taxon>
        <taxon>Fulvimonas</taxon>
    </lineage>
</organism>
<dbReference type="NCBIfam" id="NF038214">
    <property type="entry name" value="IS21_help_AAA"/>
    <property type="match status" value="1"/>
</dbReference>
<gene>
    <name evidence="5" type="primary">istB</name>
    <name evidence="5" type="ORF">WAT24_05925</name>
</gene>
<evidence type="ECO:0000259" key="4">
    <source>
        <dbReference type="SMART" id="SM00382"/>
    </source>
</evidence>
<evidence type="ECO:0000313" key="6">
    <source>
        <dbReference type="Proteomes" id="UP001381174"/>
    </source>
</evidence>
<protein>
    <submittedName>
        <fullName evidence="5">IS21-like element helper ATPase IstB</fullName>
    </submittedName>
</protein>
<comment type="similarity">
    <text evidence="1">Belongs to the IS21/IS1162 putative ATP-binding protein family.</text>
</comment>
<dbReference type="InterPro" id="IPR047661">
    <property type="entry name" value="IstB"/>
</dbReference>
<name>A0ABU8JAG6_9GAMM</name>
<dbReference type="SUPFAM" id="SSF52540">
    <property type="entry name" value="P-loop containing nucleoside triphosphate hydrolases"/>
    <property type="match status" value="1"/>
</dbReference>
<dbReference type="InterPro" id="IPR028350">
    <property type="entry name" value="DNAC/IstB-like"/>
</dbReference>
<evidence type="ECO:0000256" key="2">
    <source>
        <dbReference type="ARBA" id="ARBA00022741"/>
    </source>
</evidence>
<dbReference type="Pfam" id="PF01695">
    <property type="entry name" value="IstB_IS21"/>
    <property type="match status" value="1"/>
</dbReference>
<dbReference type="InterPro" id="IPR002611">
    <property type="entry name" value="IstB_ATP-bd"/>
</dbReference>
<dbReference type="CDD" id="cd00009">
    <property type="entry name" value="AAA"/>
    <property type="match status" value="1"/>
</dbReference>
<sequence length="249" mass="28053">MSRQHTLTALRELKLDGMADALERQHASPSLQDSPFDERLAVLVDSERVTRENRRLARLLKQARLKVEACAEDIDYRVGRGIDKQQVQGLLACDWITQHQNLIITGPTGVGKTWLACALAHQAARRGMPVVYRRLPRLLEELEIAREAGNLTTVRTQLARMKLLVLDDWGVNPLGRRARQDLLEVIDDRVGSGSVAITSQLPITEWHAYLGEPTIADAILDRLVHSAHRIQLQGESMRKLKSKTANRRS</sequence>
<dbReference type="Gene3D" id="3.40.50.300">
    <property type="entry name" value="P-loop containing nucleotide triphosphate hydrolases"/>
    <property type="match status" value="1"/>
</dbReference>
<comment type="caution">
    <text evidence="5">The sequence shown here is derived from an EMBL/GenBank/DDBJ whole genome shotgun (WGS) entry which is preliminary data.</text>
</comment>
<dbReference type="SMART" id="SM00382">
    <property type="entry name" value="AAA"/>
    <property type="match status" value="1"/>
</dbReference>
<dbReference type="Proteomes" id="UP001381174">
    <property type="component" value="Unassembled WGS sequence"/>
</dbReference>
<feature type="domain" description="AAA+ ATPase" evidence="4">
    <location>
        <begin position="98"/>
        <end position="236"/>
    </location>
</feature>
<dbReference type="EMBL" id="JBBBNY010000003">
    <property type="protein sequence ID" value="MEI7036290.1"/>
    <property type="molecule type" value="Genomic_DNA"/>
</dbReference>
<proteinExistence type="inferred from homology"/>